<protein>
    <submittedName>
        <fullName evidence="1">Uncharacterized protein</fullName>
    </submittedName>
</protein>
<comment type="caution">
    <text evidence="1">The sequence shown here is derived from an EMBL/GenBank/DDBJ whole genome shotgun (WGS) entry which is preliminary data.</text>
</comment>
<gene>
    <name evidence="1" type="ORF">CDAR_448251</name>
</gene>
<evidence type="ECO:0000313" key="2">
    <source>
        <dbReference type="Proteomes" id="UP001054837"/>
    </source>
</evidence>
<sequence>MSGELNIFHASSIQINIGKKNLPCKRNFPNSQQLNKPTSVELRFLFETLCMEMQIKIFIANLSESNSETTPPDVSFGANRPLKESFQDVTRRRNPPHPLGASIVVRVRGWKDDSSAAESGIMNY</sequence>
<accession>A0AAV4SEH0</accession>
<dbReference type="Proteomes" id="UP001054837">
    <property type="component" value="Unassembled WGS sequence"/>
</dbReference>
<dbReference type="EMBL" id="BPLQ01007741">
    <property type="protein sequence ID" value="GIY32080.1"/>
    <property type="molecule type" value="Genomic_DNA"/>
</dbReference>
<evidence type="ECO:0000313" key="1">
    <source>
        <dbReference type="EMBL" id="GIY32080.1"/>
    </source>
</evidence>
<proteinExistence type="predicted"/>
<keyword evidence="2" id="KW-1185">Reference proteome</keyword>
<dbReference type="AlphaFoldDB" id="A0AAV4SEH0"/>
<reference evidence="1 2" key="1">
    <citation type="submission" date="2021-06" db="EMBL/GenBank/DDBJ databases">
        <title>Caerostris darwini draft genome.</title>
        <authorList>
            <person name="Kono N."/>
            <person name="Arakawa K."/>
        </authorList>
    </citation>
    <scope>NUCLEOTIDE SEQUENCE [LARGE SCALE GENOMIC DNA]</scope>
</reference>
<organism evidence="1 2">
    <name type="scientific">Caerostris darwini</name>
    <dbReference type="NCBI Taxonomy" id="1538125"/>
    <lineage>
        <taxon>Eukaryota</taxon>
        <taxon>Metazoa</taxon>
        <taxon>Ecdysozoa</taxon>
        <taxon>Arthropoda</taxon>
        <taxon>Chelicerata</taxon>
        <taxon>Arachnida</taxon>
        <taxon>Araneae</taxon>
        <taxon>Araneomorphae</taxon>
        <taxon>Entelegynae</taxon>
        <taxon>Araneoidea</taxon>
        <taxon>Araneidae</taxon>
        <taxon>Caerostris</taxon>
    </lineage>
</organism>
<name>A0AAV4SEH0_9ARAC</name>